<gene>
    <name evidence="9" type="ORF">HAQ05_10395</name>
</gene>
<dbReference type="CDD" id="cd00207">
    <property type="entry name" value="fer2"/>
    <property type="match status" value="1"/>
</dbReference>
<evidence type="ECO:0000259" key="8">
    <source>
        <dbReference type="PROSITE" id="PS51384"/>
    </source>
</evidence>
<evidence type="ECO:0000256" key="5">
    <source>
        <dbReference type="ARBA" id="ARBA00023004"/>
    </source>
</evidence>
<keyword evidence="1" id="KW-0285">Flavoprotein</keyword>
<evidence type="ECO:0000313" key="9">
    <source>
        <dbReference type="EMBL" id="MBD1599112.1"/>
    </source>
</evidence>
<dbReference type="SUPFAM" id="SSF52343">
    <property type="entry name" value="Ferredoxin reductase-like, C-terminal NADP-linked domain"/>
    <property type="match status" value="1"/>
</dbReference>
<dbReference type="InterPro" id="IPR001041">
    <property type="entry name" value="2Fe-2S_ferredoxin-type"/>
</dbReference>
<proteinExistence type="predicted"/>
<evidence type="ECO:0000256" key="1">
    <source>
        <dbReference type="ARBA" id="ARBA00022630"/>
    </source>
</evidence>
<dbReference type="RefSeq" id="WP_190420112.1">
    <property type="nucleotide sequence ID" value="NZ_JAAOCA010000011.1"/>
</dbReference>
<evidence type="ECO:0000256" key="6">
    <source>
        <dbReference type="ARBA" id="ARBA00023014"/>
    </source>
</evidence>
<dbReference type="Gene3D" id="3.40.50.80">
    <property type="entry name" value="Nucleotide-binding domain of ferredoxin-NADP reductase (FNR) module"/>
    <property type="match status" value="1"/>
</dbReference>
<keyword evidence="5" id="KW-0408">Iron</keyword>
<accession>A0ABR7Z100</accession>
<dbReference type="InterPro" id="IPR039261">
    <property type="entry name" value="FNR_nucleotide-bd"/>
</dbReference>
<dbReference type="Pfam" id="PF00111">
    <property type="entry name" value="Fer2"/>
    <property type="match status" value="1"/>
</dbReference>
<protein>
    <submittedName>
        <fullName evidence="9">Oxidoreductase</fullName>
    </submittedName>
</protein>
<evidence type="ECO:0000256" key="2">
    <source>
        <dbReference type="ARBA" id="ARBA00022714"/>
    </source>
</evidence>
<sequence length="319" mass="33915">MARLKVRVAQRSAEGASNVGIRLEALEPGGSLPPFDAGAHVDVFLPGGIVRQYSIANAPHDTGHYLLCVKLQAQSRGGSRFIHEHLAAGAELEISTPRNLFALRPAEHSVLIGAGIGITPLLSMAAHLAQEQQSFSLHYYTRSAEDVALRGHLGRFSSAQVQLHHSNLGRSPRTYVPAELHPPQPGTHLYLCGPLPFMAQFRQRALQGGWPDEHIHTEAFSASDTAPPAEPGSFEVQLNSTGTVYPVPAGETIAQVLQAAGVAVSLSCEQGICGACLTGVVAGEPLHCDAVLSEAEQALNNQMALCCSRSRSPRLVLDL</sequence>
<name>A0ABR7Z100_9PSED</name>
<dbReference type="SUPFAM" id="SSF54292">
    <property type="entry name" value="2Fe-2S ferredoxin-like"/>
    <property type="match status" value="1"/>
</dbReference>
<dbReference type="InterPro" id="IPR017927">
    <property type="entry name" value="FAD-bd_FR_type"/>
</dbReference>
<feature type="domain" description="2Fe-2S ferredoxin-type" evidence="7">
    <location>
        <begin position="234"/>
        <end position="319"/>
    </location>
</feature>
<feature type="domain" description="FAD-binding FR-type" evidence="8">
    <location>
        <begin position="1"/>
        <end position="104"/>
    </location>
</feature>
<dbReference type="PANTHER" id="PTHR47354:SF1">
    <property type="entry name" value="CARNITINE MONOOXYGENASE REDUCTASE SUBUNIT"/>
    <property type="match status" value="1"/>
</dbReference>
<comment type="caution">
    <text evidence="9">The sequence shown here is derived from an EMBL/GenBank/DDBJ whole genome shotgun (WGS) entry which is preliminary data.</text>
</comment>
<dbReference type="PROSITE" id="PS51085">
    <property type="entry name" value="2FE2S_FER_2"/>
    <property type="match status" value="1"/>
</dbReference>
<dbReference type="PANTHER" id="PTHR47354">
    <property type="entry name" value="NADH OXIDOREDUCTASE HCR"/>
    <property type="match status" value="1"/>
</dbReference>
<dbReference type="SUPFAM" id="SSF63380">
    <property type="entry name" value="Riboflavin synthase domain-like"/>
    <property type="match status" value="1"/>
</dbReference>
<keyword evidence="2" id="KW-0001">2Fe-2S</keyword>
<dbReference type="InterPro" id="IPR017938">
    <property type="entry name" value="Riboflavin_synthase-like_b-brl"/>
</dbReference>
<reference evidence="9 10" key="1">
    <citation type="journal article" date="2020" name="Insects">
        <title>Bacteria Belonging to Pseudomonas typographi sp. nov. from the Bark Beetle Ips typographus Have Genomic Potential to Aid in the Host Ecology.</title>
        <authorList>
            <person name="Peral-Aranega E."/>
            <person name="Saati-Santamaria Z."/>
            <person name="Kolarik M."/>
            <person name="Rivas R."/>
            <person name="Garcia-Fraile P."/>
        </authorList>
    </citation>
    <scope>NUCLEOTIDE SEQUENCE [LARGE SCALE GENOMIC DNA]</scope>
    <source>
        <strain evidence="9 10">CA3A</strain>
    </source>
</reference>
<dbReference type="InterPro" id="IPR050415">
    <property type="entry name" value="MRET"/>
</dbReference>
<dbReference type="Gene3D" id="2.40.30.10">
    <property type="entry name" value="Translation factors"/>
    <property type="match status" value="1"/>
</dbReference>
<dbReference type="InterPro" id="IPR012675">
    <property type="entry name" value="Beta-grasp_dom_sf"/>
</dbReference>
<dbReference type="InterPro" id="IPR006058">
    <property type="entry name" value="2Fe2S_fd_BS"/>
</dbReference>
<dbReference type="Proteomes" id="UP000805841">
    <property type="component" value="Unassembled WGS sequence"/>
</dbReference>
<dbReference type="PROSITE" id="PS00197">
    <property type="entry name" value="2FE2S_FER_1"/>
    <property type="match status" value="1"/>
</dbReference>
<organism evidence="9 10">
    <name type="scientific">Pseudomonas typographi</name>
    <dbReference type="NCBI Taxonomy" id="2715964"/>
    <lineage>
        <taxon>Bacteria</taxon>
        <taxon>Pseudomonadati</taxon>
        <taxon>Pseudomonadota</taxon>
        <taxon>Gammaproteobacteria</taxon>
        <taxon>Pseudomonadales</taxon>
        <taxon>Pseudomonadaceae</taxon>
        <taxon>Pseudomonas</taxon>
    </lineage>
</organism>
<evidence type="ECO:0000256" key="3">
    <source>
        <dbReference type="ARBA" id="ARBA00022723"/>
    </source>
</evidence>
<dbReference type="Gene3D" id="3.10.20.30">
    <property type="match status" value="1"/>
</dbReference>
<dbReference type="EMBL" id="JAAOCA010000011">
    <property type="protein sequence ID" value="MBD1599112.1"/>
    <property type="molecule type" value="Genomic_DNA"/>
</dbReference>
<keyword evidence="3" id="KW-0479">Metal-binding</keyword>
<keyword evidence="4" id="KW-0560">Oxidoreductase</keyword>
<evidence type="ECO:0000313" key="10">
    <source>
        <dbReference type="Proteomes" id="UP000805841"/>
    </source>
</evidence>
<keyword evidence="6" id="KW-0411">Iron-sulfur</keyword>
<keyword evidence="10" id="KW-1185">Reference proteome</keyword>
<evidence type="ECO:0000259" key="7">
    <source>
        <dbReference type="PROSITE" id="PS51085"/>
    </source>
</evidence>
<dbReference type="InterPro" id="IPR001433">
    <property type="entry name" value="OxRdtase_FAD/NAD-bd"/>
</dbReference>
<dbReference type="Pfam" id="PF00175">
    <property type="entry name" value="NAD_binding_1"/>
    <property type="match status" value="1"/>
</dbReference>
<dbReference type="CDD" id="cd06185">
    <property type="entry name" value="PDR_like"/>
    <property type="match status" value="1"/>
</dbReference>
<dbReference type="PROSITE" id="PS51384">
    <property type="entry name" value="FAD_FR"/>
    <property type="match status" value="1"/>
</dbReference>
<dbReference type="PRINTS" id="PR00409">
    <property type="entry name" value="PHDIOXRDTASE"/>
</dbReference>
<evidence type="ECO:0000256" key="4">
    <source>
        <dbReference type="ARBA" id="ARBA00023002"/>
    </source>
</evidence>
<dbReference type="InterPro" id="IPR036010">
    <property type="entry name" value="2Fe-2S_ferredoxin-like_sf"/>
</dbReference>